<dbReference type="Gene3D" id="3.40.720.10">
    <property type="entry name" value="Alkaline Phosphatase, subunit A"/>
    <property type="match status" value="1"/>
</dbReference>
<accession>A0A1T5EF73</accession>
<dbReference type="RefSeq" id="WP_082214877.1">
    <property type="nucleotide sequence ID" value="NZ_FUZA01000002.1"/>
</dbReference>
<dbReference type="AlphaFoldDB" id="A0A1T5EF73"/>
<dbReference type="PANTHER" id="PTHR10151:SF120">
    <property type="entry name" value="BIS(5'-ADENOSYL)-TRIPHOSPHATASE"/>
    <property type="match status" value="1"/>
</dbReference>
<dbReference type="SUPFAM" id="SSF53649">
    <property type="entry name" value="Alkaline phosphatase-like"/>
    <property type="match status" value="1"/>
</dbReference>
<keyword evidence="2" id="KW-1185">Reference proteome</keyword>
<dbReference type="InterPro" id="IPR017850">
    <property type="entry name" value="Alkaline_phosphatase_core_sf"/>
</dbReference>
<dbReference type="Pfam" id="PF01663">
    <property type="entry name" value="Phosphodiest"/>
    <property type="match status" value="1"/>
</dbReference>
<dbReference type="Proteomes" id="UP000190897">
    <property type="component" value="Unassembled WGS sequence"/>
</dbReference>
<organism evidence="1 2">
    <name type="scientific">Dyadobacter psychrophilus</name>
    <dbReference type="NCBI Taxonomy" id="651661"/>
    <lineage>
        <taxon>Bacteria</taxon>
        <taxon>Pseudomonadati</taxon>
        <taxon>Bacteroidota</taxon>
        <taxon>Cytophagia</taxon>
        <taxon>Cytophagales</taxon>
        <taxon>Spirosomataceae</taxon>
        <taxon>Dyadobacter</taxon>
    </lineage>
</organism>
<dbReference type="OrthoDB" id="9779418at2"/>
<dbReference type="CDD" id="cd16018">
    <property type="entry name" value="Enpp"/>
    <property type="match status" value="1"/>
</dbReference>
<name>A0A1T5EF73_9BACT</name>
<sequence>MKIRSAAGILVGTFVLLITHAFGQHNAATPSLAVRNKTLIVFFDGLRPDYITSEQMPNLFAFRQKASVGKHHHSVFPTVTRVNSASYATGSYPGTHGILGNAVYFPEVNKTKSIGTSHKDLSKFIAANSEPLLSAVTLGEVLQSAGERMMVFSSGTTGQAFLQNYKVSGGAIINPGLILPDSMKSLVLADLGEVSKEGSEDQNRHKWVTDALLKYSLDIKAPLVSAIWFSDPDGAAHEHGIGSEEAVSAIKFVDAQFGRILEAIESRGLKEQYNIIISTDHGFVTNVGQQDLSDFLIKEGLKKDKESDDVILAEGSVYVKDHDPEKIEKIVTALHKQEWVGAVFTKARTEKSLKGWVEGTFSFDAVHFNHKRAGDILVAPNWNDEKNAKGFAGTDFSTGVAGHGGSSPYEIHIELMAAGPDFKRLKDTDLPTSNVDIVPTILAIYGLPIPPQMDGRVISEILKKPGDSGGKMIQETLVSEVKYPWGVYRLTVYISVLGKYRYFTFSKTERR</sequence>
<dbReference type="STRING" id="651661.SAMN05660293_02390"/>
<evidence type="ECO:0000313" key="1">
    <source>
        <dbReference type="EMBL" id="SKB82468.1"/>
    </source>
</evidence>
<proteinExistence type="predicted"/>
<reference evidence="2" key="1">
    <citation type="submission" date="2017-02" db="EMBL/GenBank/DDBJ databases">
        <authorList>
            <person name="Varghese N."/>
            <person name="Submissions S."/>
        </authorList>
    </citation>
    <scope>NUCLEOTIDE SEQUENCE [LARGE SCALE GENOMIC DNA]</scope>
    <source>
        <strain evidence="2">DSM 22270</strain>
    </source>
</reference>
<evidence type="ECO:0000313" key="2">
    <source>
        <dbReference type="Proteomes" id="UP000190897"/>
    </source>
</evidence>
<dbReference type="InterPro" id="IPR002591">
    <property type="entry name" value="Phosphodiest/P_Trfase"/>
</dbReference>
<dbReference type="PANTHER" id="PTHR10151">
    <property type="entry name" value="ECTONUCLEOTIDE PYROPHOSPHATASE/PHOSPHODIESTERASE"/>
    <property type="match status" value="1"/>
</dbReference>
<gene>
    <name evidence="1" type="ORF">SAMN05660293_02390</name>
</gene>
<dbReference type="GO" id="GO:0016787">
    <property type="term" value="F:hydrolase activity"/>
    <property type="evidence" value="ECO:0007669"/>
    <property type="project" value="UniProtKB-ARBA"/>
</dbReference>
<dbReference type="EMBL" id="FUZA01000002">
    <property type="protein sequence ID" value="SKB82468.1"/>
    <property type="molecule type" value="Genomic_DNA"/>
</dbReference>
<protein>
    <submittedName>
        <fullName evidence="1">Predicted pyrophosphatase or phosphodiesterase, AlkP superfamily</fullName>
    </submittedName>
</protein>